<dbReference type="EMBL" id="QICB01000003">
    <property type="protein sequence ID" value="RNL19760.1"/>
    <property type="molecule type" value="Genomic_DNA"/>
</dbReference>
<sequence length="150" mass="15837">MTTENPARPAFDREALAAHALELHARNFNCAQCVACTLAPFVNADERDVFRAAEGLGGGMGGFTETCGAIAGAAMVAGYARSNGYDDPTSKQDTYALAKQVVDRFRDNVGSTLCADIKAVHADAPLRPCDECIVLGLNLAIDMLEGLEGR</sequence>
<gene>
    <name evidence="1" type="ORF">DMP07_05095</name>
</gene>
<dbReference type="NCBIfam" id="TIGR01909">
    <property type="entry name" value="C_GCAxxG_C_C"/>
    <property type="match status" value="1"/>
</dbReference>
<proteinExistence type="predicted"/>
<evidence type="ECO:0008006" key="3">
    <source>
        <dbReference type="Google" id="ProtNLM"/>
    </source>
</evidence>
<dbReference type="RefSeq" id="WP_123198084.1">
    <property type="nucleotide sequence ID" value="NZ_QICB01000003.1"/>
</dbReference>
<evidence type="ECO:0000313" key="1">
    <source>
        <dbReference type="EMBL" id="RNL19760.1"/>
    </source>
</evidence>
<reference evidence="2" key="1">
    <citation type="submission" date="2018-05" db="EMBL/GenBank/DDBJ databases">
        <title>Genome Sequencing of selected type strains of the family Eggerthellaceae.</title>
        <authorList>
            <person name="Danylec N."/>
            <person name="Stoll D.A."/>
            <person name="Doetsch A."/>
            <person name="Huch M."/>
        </authorList>
    </citation>
    <scope>NUCLEOTIDE SEQUENCE [LARGE SCALE GENOMIC DNA]</scope>
    <source>
        <strain evidence="2">DSM 17537</strain>
    </source>
</reference>
<comment type="caution">
    <text evidence="1">The sequence shown here is derived from an EMBL/GenBank/DDBJ whole genome shotgun (WGS) entry which is preliminary data.</text>
</comment>
<evidence type="ECO:0000313" key="2">
    <source>
        <dbReference type="Proteomes" id="UP000267368"/>
    </source>
</evidence>
<dbReference type="OrthoDB" id="9791535at2"/>
<dbReference type="InterPro" id="IPR010181">
    <property type="entry name" value="CGCAxxGCC_motif"/>
</dbReference>
<keyword evidence="2" id="KW-1185">Reference proteome</keyword>
<name>A0A3N0AF67_9ACTN</name>
<accession>A0A3N0AF67</accession>
<dbReference type="Proteomes" id="UP000267368">
    <property type="component" value="Unassembled WGS sequence"/>
</dbReference>
<dbReference type="Pfam" id="PF09719">
    <property type="entry name" value="C_GCAxxG_C_C"/>
    <property type="match status" value="1"/>
</dbReference>
<dbReference type="AlphaFoldDB" id="A0A3N0AF67"/>
<protein>
    <recommendedName>
        <fullName evidence="3">C_GCAxxG_C_C family protein</fullName>
    </recommendedName>
</protein>
<organism evidence="1 2">
    <name type="scientific">Slackia faecicanis</name>
    <dbReference type="NCBI Taxonomy" id="255723"/>
    <lineage>
        <taxon>Bacteria</taxon>
        <taxon>Bacillati</taxon>
        <taxon>Actinomycetota</taxon>
        <taxon>Coriobacteriia</taxon>
        <taxon>Eggerthellales</taxon>
        <taxon>Eggerthellaceae</taxon>
        <taxon>Slackia</taxon>
    </lineage>
</organism>